<evidence type="ECO:0000256" key="1">
    <source>
        <dbReference type="SAM" id="Phobius"/>
    </source>
</evidence>
<keyword evidence="3" id="KW-1185">Reference proteome</keyword>
<keyword evidence="1" id="KW-0812">Transmembrane</keyword>
<dbReference type="Proteomes" id="UP000027393">
    <property type="component" value="Segment"/>
</dbReference>
<dbReference type="OrthoDB" id="6621at10239"/>
<dbReference type="GeneID" id="20283719"/>
<proteinExistence type="predicted"/>
<protein>
    <submittedName>
        <fullName evidence="2">Putative transcriptional regulator</fullName>
    </submittedName>
</protein>
<evidence type="ECO:0000313" key="2">
    <source>
        <dbReference type="EMBL" id="AID17944.1"/>
    </source>
</evidence>
<evidence type="ECO:0000313" key="3">
    <source>
        <dbReference type="Proteomes" id="UP000027393"/>
    </source>
</evidence>
<accession>A0A068CBF2</accession>
<name>A0A068CBF2_9CAUD</name>
<keyword evidence="1" id="KW-1133">Transmembrane helix</keyword>
<organism evidence="2 3">
    <name type="scientific">Acinetobacter phage YMC-13-01-C62</name>
    <dbReference type="NCBI Taxonomy" id="1505225"/>
    <lineage>
        <taxon>Viruses</taxon>
        <taxon>Duplodnaviria</taxon>
        <taxon>Heunggongvirae</taxon>
        <taxon>Uroviricota</taxon>
        <taxon>Caudoviricetes</taxon>
        <taxon>Obolenskvirus</taxon>
        <taxon>Obolenskvirus AbC62</taxon>
    </lineage>
</organism>
<feature type="transmembrane region" description="Helical" evidence="1">
    <location>
        <begin position="249"/>
        <end position="268"/>
    </location>
</feature>
<sequence length="270" mass="30958">MKIENIAIVCKDLNQRDEAEKLLKFHGLGNDMCPTGDQNITVDFGQTFWFSDFSVGRKISFDEFMQRYSENDMIKKIHQAKKELGLNNSELSLKMGKSRPYIAKMLNQPQSEKVQNKVIKEIDELLEFEQRCKEKEYARCASELNIPVSINDLSVQKHQDGEKDKEISDLKKIIESKDLAISGLIKQNDEAKKIHDKDINTLVEVEGNLIGAKIDLDRTKVELDYFVNQYKQSEEDVNSLKSKIKRERIIILIVIAILTALFFLKGSIGG</sequence>
<dbReference type="KEGG" id="vg:20283719"/>
<reference evidence="2 3" key="1">
    <citation type="submission" date="2014-05" db="EMBL/GenBank/DDBJ databases">
        <title>Complete Genome Sequence of the Acinetobacter phage YMC/13/01/C62.</title>
        <authorList>
            <person name="Jeon J."/>
            <person name="Yong D."/>
            <person name="Lee K."/>
        </authorList>
    </citation>
    <scope>NUCLEOTIDE SEQUENCE [LARGE SCALE GENOMIC DNA]</scope>
</reference>
<dbReference type="RefSeq" id="YP_009055451.1">
    <property type="nucleotide sequence ID" value="NC_024785.1"/>
</dbReference>
<gene>
    <name evidence="2" type="ORF">BPABA14_00300</name>
</gene>
<dbReference type="EMBL" id="KJ817802">
    <property type="protein sequence ID" value="AID17944.1"/>
    <property type="molecule type" value="Genomic_DNA"/>
</dbReference>
<keyword evidence="1" id="KW-0472">Membrane</keyword>